<dbReference type="EMBL" id="JANAVB010021244">
    <property type="protein sequence ID" value="KAJ6826009.1"/>
    <property type="molecule type" value="Genomic_DNA"/>
</dbReference>
<feature type="compositionally biased region" description="Low complexity" evidence="1">
    <location>
        <begin position="89"/>
        <end position="100"/>
    </location>
</feature>
<evidence type="ECO:0000313" key="3">
    <source>
        <dbReference type="Proteomes" id="UP001140949"/>
    </source>
</evidence>
<evidence type="ECO:0000256" key="1">
    <source>
        <dbReference type="SAM" id="MobiDB-lite"/>
    </source>
</evidence>
<reference evidence="2" key="1">
    <citation type="journal article" date="2023" name="GigaByte">
        <title>Genome assembly of the bearded iris, Iris pallida Lam.</title>
        <authorList>
            <person name="Bruccoleri R.E."/>
            <person name="Oakeley E.J."/>
            <person name="Faust A.M.E."/>
            <person name="Altorfer M."/>
            <person name="Dessus-Babus S."/>
            <person name="Burckhardt D."/>
            <person name="Oertli M."/>
            <person name="Naumann U."/>
            <person name="Petersen F."/>
            <person name="Wong J."/>
        </authorList>
    </citation>
    <scope>NUCLEOTIDE SEQUENCE</scope>
    <source>
        <strain evidence="2">GSM-AAB239-AS_SAM_17_03QT</strain>
    </source>
</reference>
<dbReference type="AlphaFoldDB" id="A0AAX6GBE5"/>
<sequence length="100" mass="10497">MSFFSFKGLVDSISSILSSDPPPAAMAEEAGPSVVNERVALKLKGYFDLAKEEIDKAVRAEEWGLPDDAVTTTPMPTASSSRPSPPASQTPSPQAASTTK</sequence>
<proteinExistence type="predicted"/>
<gene>
    <name evidence="2" type="ORF">M6B38_375020</name>
</gene>
<organism evidence="2 3">
    <name type="scientific">Iris pallida</name>
    <name type="common">Sweet iris</name>
    <dbReference type="NCBI Taxonomy" id="29817"/>
    <lineage>
        <taxon>Eukaryota</taxon>
        <taxon>Viridiplantae</taxon>
        <taxon>Streptophyta</taxon>
        <taxon>Embryophyta</taxon>
        <taxon>Tracheophyta</taxon>
        <taxon>Spermatophyta</taxon>
        <taxon>Magnoliopsida</taxon>
        <taxon>Liliopsida</taxon>
        <taxon>Asparagales</taxon>
        <taxon>Iridaceae</taxon>
        <taxon>Iridoideae</taxon>
        <taxon>Irideae</taxon>
        <taxon>Iris</taxon>
    </lineage>
</organism>
<dbReference type="Proteomes" id="UP001140949">
    <property type="component" value="Unassembled WGS sequence"/>
</dbReference>
<evidence type="ECO:0000313" key="2">
    <source>
        <dbReference type="EMBL" id="KAJ6826009.1"/>
    </source>
</evidence>
<comment type="caution">
    <text evidence="2">The sequence shown here is derived from an EMBL/GenBank/DDBJ whole genome shotgun (WGS) entry which is preliminary data.</text>
</comment>
<reference evidence="2" key="2">
    <citation type="submission" date="2023-04" db="EMBL/GenBank/DDBJ databases">
        <authorList>
            <person name="Bruccoleri R.E."/>
            <person name="Oakeley E.J."/>
            <person name="Faust A.-M."/>
            <person name="Dessus-Babus S."/>
            <person name="Altorfer M."/>
            <person name="Burckhardt D."/>
            <person name="Oertli M."/>
            <person name="Naumann U."/>
            <person name="Petersen F."/>
            <person name="Wong J."/>
        </authorList>
    </citation>
    <scope>NUCLEOTIDE SEQUENCE</scope>
    <source>
        <strain evidence="2">GSM-AAB239-AS_SAM_17_03QT</strain>
        <tissue evidence="2">Leaf</tissue>
    </source>
</reference>
<keyword evidence="3" id="KW-1185">Reference proteome</keyword>
<feature type="region of interest" description="Disordered" evidence="1">
    <location>
        <begin position="63"/>
        <end position="100"/>
    </location>
</feature>
<protein>
    <submittedName>
        <fullName evidence="2">Uncharacterized protein</fullName>
    </submittedName>
</protein>
<name>A0AAX6GBE5_IRIPA</name>
<feature type="compositionally biased region" description="Low complexity" evidence="1">
    <location>
        <begin position="71"/>
        <end position="82"/>
    </location>
</feature>
<accession>A0AAX6GBE5</accession>